<evidence type="ECO:0000313" key="2">
    <source>
        <dbReference type="EMBL" id="MFD1719626.1"/>
    </source>
</evidence>
<reference evidence="3" key="1">
    <citation type="journal article" date="2019" name="Int. J. Syst. Evol. Microbiol.">
        <title>The Global Catalogue of Microorganisms (GCM) 10K type strain sequencing project: providing services to taxonomists for standard genome sequencing and annotation.</title>
        <authorList>
            <consortium name="The Broad Institute Genomics Platform"/>
            <consortium name="The Broad Institute Genome Sequencing Center for Infectious Disease"/>
            <person name="Wu L."/>
            <person name="Ma J."/>
        </authorList>
    </citation>
    <scope>NUCLEOTIDE SEQUENCE [LARGE SCALE GENOMIC DNA]</scope>
    <source>
        <strain evidence="3">JCM 17130</strain>
    </source>
</reference>
<accession>A0ABW4L879</accession>
<gene>
    <name evidence="2" type="ORF">ACFSE6_17410</name>
</gene>
<dbReference type="EMBL" id="JBHUEE010000011">
    <property type="protein sequence ID" value="MFD1719626.1"/>
    <property type="molecule type" value="Genomic_DNA"/>
</dbReference>
<dbReference type="Gene3D" id="3.40.190.150">
    <property type="entry name" value="Bordetella uptake gene, domain 1"/>
    <property type="match status" value="1"/>
</dbReference>
<evidence type="ECO:0000256" key="1">
    <source>
        <dbReference type="ARBA" id="ARBA00006987"/>
    </source>
</evidence>
<keyword evidence="3" id="KW-1185">Reference proteome</keyword>
<dbReference type="InterPro" id="IPR042100">
    <property type="entry name" value="Bug_dom1"/>
</dbReference>
<dbReference type="InterPro" id="IPR005064">
    <property type="entry name" value="BUG"/>
</dbReference>
<proteinExistence type="inferred from homology"/>
<dbReference type="Gene3D" id="3.40.190.10">
    <property type="entry name" value="Periplasmic binding protein-like II"/>
    <property type="match status" value="1"/>
</dbReference>
<organism evidence="2 3">
    <name type="scientific">Georgenia deserti</name>
    <dbReference type="NCBI Taxonomy" id="2093781"/>
    <lineage>
        <taxon>Bacteria</taxon>
        <taxon>Bacillati</taxon>
        <taxon>Actinomycetota</taxon>
        <taxon>Actinomycetes</taxon>
        <taxon>Micrococcales</taxon>
        <taxon>Bogoriellaceae</taxon>
        <taxon>Georgenia</taxon>
    </lineage>
</organism>
<dbReference type="Proteomes" id="UP001597277">
    <property type="component" value="Unassembled WGS sequence"/>
</dbReference>
<dbReference type="PANTHER" id="PTHR42928">
    <property type="entry name" value="TRICARBOXYLATE-BINDING PROTEIN"/>
    <property type="match status" value="1"/>
</dbReference>
<dbReference type="RefSeq" id="WP_388010299.1">
    <property type="nucleotide sequence ID" value="NZ_JBHUEE010000011.1"/>
</dbReference>
<dbReference type="SUPFAM" id="SSF53850">
    <property type="entry name" value="Periplasmic binding protein-like II"/>
    <property type="match status" value="1"/>
</dbReference>
<dbReference type="PIRSF" id="PIRSF017082">
    <property type="entry name" value="YflP"/>
    <property type="match status" value="1"/>
</dbReference>
<comment type="caution">
    <text evidence="2">The sequence shown here is derived from an EMBL/GenBank/DDBJ whole genome shotgun (WGS) entry which is preliminary data.</text>
</comment>
<sequence>MIRTAAVVGAVAVGVTACSGSGDPAEYPQENITVVVPVPAGSSTDLSTRIVTPCLEEELDTSIQVENREGGSGAVGNTYFSQSEPDGYTLVSTTAANAVLPPLLEDSVEFDADSFRPVGTIGQAPIVMVAREGEYDSAEELLTSAEGSRTVVGVPGATSVPAIVVDGLIATHDVGVETVPFDGNGNTLQALRAGDVDAIFVSADSGVTLPALEEGGVEALATAVTEPAPHLPDVPTLDSLGYSDLPYADSFWFLATQPDTPDEIANTLESAMQTCMSDSDVQDQLGEGVAPPEFVGAEETNERLHEAAESYAEVAGD</sequence>
<name>A0ABW4L879_9MICO</name>
<comment type="similarity">
    <text evidence="1">Belongs to the UPF0065 (bug) family.</text>
</comment>
<evidence type="ECO:0000313" key="3">
    <source>
        <dbReference type="Proteomes" id="UP001597277"/>
    </source>
</evidence>
<protein>
    <submittedName>
        <fullName evidence="2">Tripartite tricarboxylate transporter substrate binding protein</fullName>
    </submittedName>
</protein>
<dbReference type="Pfam" id="PF03401">
    <property type="entry name" value="TctC"/>
    <property type="match status" value="1"/>
</dbReference>
<dbReference type="PANTHER" id="PTHR42928:SF5">
    <property type="entry name" value="BLR1237 PROTEIN"/>
    <property type="match status" value="1"/>
</dbReference>
<dbReference type="PROSITE" id="PS51257">
    <property type="entry name" value="PROKAR_LIPOPROTEIN"/>
    <property type="match status" value="1"/>
</dbReference>
<dbReference type="CDD" id="cd07012">
    <property type="entry name" value="PBP2_Bug_TTT"/>
    <property type="match status" value="1"/>
</dbReference>